<feature type="compositionally biased region" description="Basic residues" evidence="1">
    <location>
        <begin position="1"/>
        <end position="11"/>
    </location>
</feature>
<protein>
    <recommendedName>
        <fullName evidence="2">DUF7903 domain-containing protein</fullName>
    </recommendedName>
</protein>
<accession>A0AAV1VSP7</accession>
<proteinExistence type="predicted"/>
<dbReference type="PANTHER" id="PTHR35481:SF1">
    <property type="entry name" value="DNA-DIRECTED RNA POLYMERASE SUBUNIT ALPHA"/>
    <property type="match status" value="1"/>
</dbReference>
<gene>
    <name evidence="3" type="ORF">LLUT_LOCUS1048</name>
</gene>
<evidence type="ECO:0000259" key="2">
    <source>
        <dbReference type="Pfam" id="PF25475"/>
    </source>
</evidence>
<keyword evidence="4" id="KW-1185">Reference proteome</keyword>
<dbReference type="InterPro" id="IPR057225">
    <property type="entry name" value="DUF7903"/>
</dbReference>
<dbReference type="Proteomes" id="UP001497480">
    <property type="component" value="Unassembled WGS sequence"/>
</dbReference>
<sequence>MAYVPPHKRQSNHKDKLLPLPELPPLPPPHTRFNSRSDSQKKANNKKVIYAYHAQSKWFFAGLHQHDFSSLVKLHPVSLEFVHHKYTENPHILLYTHTHLPQTQVGSQERKPWEVAAEKTLQNLIQSFEYLRDEMEVQDLEQLQVKPNLVARLGRVILHGAPSAAQEEIIQSLAAETIPRPLKRIFYTDIPTSYVDKMMKGDAIKLGLDFTEEKDVFRVQLSDANRPDSTISCKCSIMKELNKLKLYKIELNQVRQMVSDFSCLTKNIDLRLMLCSKRMLTVLKDDEMEGIRSLIEAAVIDPNVKGGLRWPLGKSSGDRYSVCGVWHTVIKVYANSSIKLKVRNVDRFCFRSLMGDSASEVYLNLKGIISLLQEQKDTGLISKELEDNLKLIWDHFLDCEKDDANGIFLLGEKDVTK</sequence>
<name>A0AAV1VSP7_LUPLU</name>
<dbReference type="EMBL" id="CAXHTB010000001">
    <property type="protein sequence ID" value="CAL0299988.1"/>
    <property type="molecule type" value="Genomic_DNA"/>
</dbReference>
<evidence type="ECO:0000313" key="4">
    <source>
        <dbReference type="Proteomes" id="UP001497480"/>
    </source>
</evidence>
<feature type="domain" description="DUF7903" evidence="2">
    <location>
        <begin position="44"/>
        <end position="396"/>
    </location>
</feature>
<organism evidence="3 4">
    <name type="scientific">Lupinus luteus</name>
    <name type="common">European yellow lupine</name>
    <dbReference type="NCBI Taxonomy" id="3873"/>
    <lineage>
        <taxon>Eukaryota</taxon>
        <taxon>Viridiplantae</taxon>
        <taxon>Streptophyta</taxon>
        <taxon>Embryophyta</taxon>
        <taxon>Tracheophyta</taxon>
        <taxon>Spermatophyta</taxon>
        <taxon>Magnoliopsida</taxon>
        <taxon>eudicotyledons</taxon>
        <taxon>Gunneridae</taxon>
        <taxon>Pentapetalae</taxon>
        <taxon>rosids</taxon>
        <taxon>fabids</taxon>
        <taxon>Fabales</taxon>
        <taxon>Fabaceae</taxon>
        <taxon>Papilionoideae</taxon>
        <taxon>50 kb inversion clade</taxon>
        <taxon>genistoids sensu lato</taxon>
        <taxon>core genistoids</taxon>
        <taxon>Genisteae</taxon>
        <taxon>Lupinus</taxon>
    </lineage>
</organism>
<evidence type="ECO:0000313" key="3">
    <source>
        <dbReference type="EMBL" id="CAL0299988.1"/>
    </source>
</evidence>
<dbReference type="AlphaFoldDB" id="A0AAV1VSP7"/>
<reference evidence="3 4" key="1">
    <citation type="submission" date="2024-03" db="EMBL/GenBank/DDBJ databases">
        <authorList>
            <person name="Martinez-Hernandez J."/>
        </authorList>
    </citation>
    <scope>NUCLEOTIDE SEQUENCE [LARGE SCALE GENOMIC DNA]</scope>
</reference>
<feature type="region of interest" description="Disordered" evidence="1">
    <location>
        <begin position="1"/>
        <end position="42"/>
    </location>
</feature>
<evidence type="ECO:0000256" key="1">
    <source>
        <dbReference type="SAM" id="MobiDB-lite"/>
    </source>
</evidence>
<feature type="compositionally biased region" description="Pro residues" evidence="1">
    <location>
        <begin position="21"/>
        <end position="30"/>
    </location>
</feature>
<dbReference type="PANTHER" id="PTHR35481">
    <property type="entry name" value="DNA-DIRECTED RNA POLYMERASE SUBUNIT ALPHA"/>
    <property type="match status" value="1"/>
</dbReference>
<dbReference type="Pfam" id="PF25475">
    <property type="entry name" value="DUF7903"/>
    <property type="match status" value="1"/>
</dbReference>
<comment type="caution">
    <text evidence="3">The sequence shown here is derived from an EMBL/GenBank/DDBJ whole genome shotgun (WGS) entry which is preliminary data.</text>
</comment>